<dbReference type="SUPFAM" id="SSF56925">
    <property type="entry name" value="OMPA-like"/>
    <property type="match status" value="1"/>
</dbReference>
<evidence type="ECO:0000313" key="5">
    <source>
        <dbReference type="Proteomes" id="UP000002028"/>
    </source>
</evidence>
<gene>
    <name evidence="4" type="ordered locus">Slin_7021</name>
</gene>
<feature type="chain" id="PRO_5003034317" description="Outer membrane protein beta-barrel domain-containing protein" evidence="2">
    <location>
        <begin position="21"/>
        <end position="210"/>
    </location>
</feature>
<evidence type="ECO:0000256" key="2">
    <source>
        <dbReference type="SAM" id="SignalP"/>
    </source>
</evidence>
<dbReference type="HOGENOM" id="CLU_1324881_0_0_10"/>
<dbReference type="InterPro" id="IPR027385">
    <property type="entry name" value="Beta-barrel_OMP"/>
</dbReference>
<organism evidence="4 5">
    <name type="scientific">Spirosoma linguale (strain ATCC 33905 / DSM 74 / LMG 10896 / Claus 1)</name>
    <dbReference type="NCBI Taxonomy" id="504472"/>
    <lineage>
        <taxon>Bacteria</taxon>
        <taxon>Pseudomonadati</taxon>
        <taxon>Bacteroidota</taxon>
        <taxon>Cytophagia</taxon>
        <taxon>Cytophagales</taxon>
        <taxon>Cytophagaceae</taxon>
        <taxon>Spirosoma</taxon>
    </lineage>
</organism>
<proteinExistence type="predicted"/>
<dbReference type="InterPro" id="IPR011250">
    <property type="entry name" value="OMP/PagP_B-barrel"/>
</dbReference>
<protein>
    <recommendedName>
        <fullName evidence="3">Outer membrane protein beta-barrel domain-containing protein</fullName>
    </recommendedName>
</protein>
<name>D2QVY2_SPILD</name>
<keyword evidence="4" id="KW-0614">Plasmid</keyword>
<dbReference type="KEGG" id="sli:Slin_7021"/>
<dbReference type="Pfam" id="PF13505">
    <property type="entry name" value="OMP_b-brl"/>
    <property type="match status" value="1"/>
</dbReference>
<evidence type="ECO:0000313" key="4">
    <source>
        <dbReference type="EMBL" id="ADB42964.1"/>
    </source>
</evidence>
<dbReference type="AlphaFoldDB" id="D2QVY2"/>
<dbReference type="RefSeq" id="WP_012931441.1">
    <property type="nucleotide sequence ID" value="NC_013734.1"/>
</dbReference>
<dbReference type="EMBL" id="CP001773">
    <property type="protein sequence ID" value="ADB42964.1"/>
    <property type="molecule type" value="Genomic_DNA"/>
</dbReference>
<evidence type="ECO:0000259" key="3">
    <source>
        <dbReference type="Pfam" id="PF13505"/>
    </source>
</evidence>
<evidence type="ECO:0000256" key="1">
    <source>
        <dbReference type="ARBA" id="ARBA00022729"/>
    </source>
</evidence>
<dbReference type="Gene3D" id="2.40.160.20">
    <property type="match status" value="1"/>
</dbReference>
<dbReference type="Proteomes" id="UP000002028">
    <property type="component" value="Plasmid pSLIN04"/>
</dbReference>
<sequence>MKTLLIGLTLSLVMPLMGKAQTEKGRWTIGTQLGNFTYQKQENGYSYFTGSVSPSVGYFVTDGLVVGTGIPLSFGSTRYGQYYASFYNLRQNSVSIGLAPFIRYYFGQAKLKPFVGIAYSYSRTTGNSKTDTAGGSESKTKGYTTAFTPTIGLAYFVTRNLGLTASLNYNINHVEYNTVQTSPNTPGASMANYTSRLASLAIGFQIFLGK</sequence>
<feature type="domain" description="Outer membrane protein beta-barrel" evidence="3">
    <location>
        <begin position="7"/>
        <end position="174"/>
    </location>
</feature>
<reference evidence="4 5" key="1">
    <citation type="journal article" date="2010" name="Stand. Genomic Sci.">
        <title>Complete genome sequence of Spirosoma linguale type strain (1).</title>
        <authorList>
            <person name="Lail K."/>
            <person name="Sikorski J."/>
            <person name="Saunders E."/>
            <person name="Lapidus A."/>
            <person name="Glavina Del Rio T."/>
            <person name="Copeland A."/>
            <person name="Tice H."/>
            <person name="Cheng J.-F."/>
            <person name="Lucas S."/>
            <person name="Nolan M."/>
            <person name="Bruce D."/>
            <person name="Goodwin L."/>
            <person name="Pitluck S."/>
            <person name="Ivanova N."/>
            <person name="Mavromatis K."/>
            <person name="Ovchinnikova G."/>
            <person name="Pati A."/>
            <person name="Chen A."/>
            <person name="Palaniappan K."/>
            <person name="Land M."/>
            <person name="Hauser L."/>
            <person name="Chang Y.-J."/>
            <person name="Jeffries C.D."/>
            <person name="Chain P."/>
            <person name="Brettin T."/>
            <person name="Detter J.C."/>
            <person name="Schuetze A."/>
            <person name="Rohde M."/>
            <person name="Tindall B.J."/>
            <person name="Goeker M."/>
            <person name="Bristow J."/>
            <person name="Eisen J.A."/>
            <person name="Markowitz V."/>
            <person name="Hugenholtz P."/>
            <person name="Kyrpides N.C."/>
            <person name="Klenk H.-P."/>
            <person name="Chen F."/>
        </authorList>
    </citation>
    <scope>NUCLEOTIDE SEQUENCE [LARGE SCALE GENOMIC DNA]</scope>
    <source>
        <strain evidence="5">ATCC 33905 / DSM 74 / LMG 10896 / Claus 1</strain>
    </source>
</reference>
<geneLocation type="plasmid" evidence="4 5">
    <name>pSLIN04</name>
</geneLocation>
<keyword evidence="5" id="KW-1185">Reference proteome</keyword>
<feature type="signal peptide" evidence="2">
    <location>
        <begin position="1"/>
        <end position="20"/>
    </location>
</feature>
<keyword evidence="1 2" id="KW-0732">Signal</keyword>
<accession>D2QVY2</accession>